<comment type="caution">
    <text evidence="1">The sequence shown here is derived from an EMBL/GenBank/DDBJ whole genome shotgun (WGS) entry which is preliminary data.</text>
</comment>
<name>A0A9D3VRP7_9ROSI</name>
<proteinExistence type="predicted"/>
<evidence type="ECO:0000313" key="2">
    <source>
        <dbReference type="Proteomes" id="UP000828251"/>
    </source>
</evidence>
<evidence type="ECO:0000313" key="1">
    <source>
        <dbReference type="EMBL" id="KAH1096092.1"/>
    </source>
</evidence>
<reference evidence="1 2" key="1">
    <citation type="journal article" date="2021" name="Plant Biotechnol. J.">
        <title>Multi-omics assisted identification of the key and species-specific regulatory components of drought-tolerant mechanisms in Gossypium stocksii.</title>
        <authorList>
            <person name="Yu D."/>
            <person name="Ke L."/>
            <person name="Zhang D."/>
            <person name="Wu Y."/>
            <person name="Sun Y."/>
            <person name="Mei J."/>
            <person name="Sun J."/>
            <person name="Sun Y."/>
        </authorList>
    </citation>
    <scope>NUCLEOTIDE SEQUENCE [LARGE SCALE GENOMIC DNA]</scope>
    <source>
        <strain evidence="2">cv. E1</strain>
        <tissue evidence="1">Leaf</tissue>
    </source>
</reference>
<dbReference type="AlphaFoldDB" id="A0A9D3VRP7"/>
<gene>
    <name evidence="1" type="ORF">J1N35_013013</name>
</gene>
<protein>
    <submittedName>
        <fullName evidence="1">Uncharacterized protein</fullName>
    </submittedName>
</protein>
<keyword evidence="2" id="KW-1185">Reference proteome</keyword>
<organism evidence="1 2">
    <name type="scientific">Gossypium stocksii</name>
    <dbReference type="NCBI Taxonomy" id="47602"/>
    <lineage>
        <taxon>Eukaryota</taxon>
        <taxon>Viridiplantae</taxon>
        <taxon>Streptophyta</taxon>
        <taxon>Embryophyta</taxon>
        <taxon>Tracheophyta</taxon>
        <taxon>Spermatophyta</taxon>
        <taxon>Magnoliopsida</taxon>
        <taxon>eudicotyledons</taxon>
        <taxon>Gunneridae</taxon>
        <taxon>Pentapetalae</taxon>
        <taxon>rosids</taxon>
        <taxon>malvids</taxon>
        <taxon>Malvales</taxon>
        <taxon>Malvaceae</taxon>
        <taxon>Malvoideae</taxon>
        <taxon>Gossypium</taxon>
    </lineage>
</organism>
<sequence>MDSHSSNSQSRGSIKHGKLALRKNAMDLIAFDGNHNGGSSVVGIEVERVSSHAAHAAAKEQTMQQKLPSRVQQFV</sequence>
<accession>A0A9D3VRP7</accession>
<dbReference type="EMBL" id="JAIQCV010000005">
    <property type="protein sequence ID" value="KAH1096092.1"/>
    <property type="molecule type" value="Genomic_DNA"/>
</dbReference>
<dbReference type="Proteomes" id="UP000828251">
    <property type="component" value="Unassembled WGS sequence"/>
</dbReference>